<sequence length="1442" mass="153487">MRTKAVILTVLLFVLGTVAFGWWSTQSQTIFSQLENTLAAELTQALDIKVDIGQIQAAGLTSASVNNVILFDKQGRELAAIKQVTVEYSLLSLARGRTAIDAVRKITLTQPNIKLIEDADGTWNAQCLKQKNQPNSPSFNGKVVIEQATVSIQALLGEWHLTGVDGQLGIKDSQAVDVKLTASHNDSRVSVQGFLDNAKNNLSLTVKADKLNPAAYNKLLPAGTDITFTGGFLNNIEVTLANSSTGLNYAGEFSIDTLAAKAAGITIEDARGQVSFTNNNIYILGSSALVASQPVTVRGKIGIAGDQPVFDLNVTSQGFDPAAVSRNLPFAGVVAFNASLTGSPKSPIVAAELTAKDVTASGYRLQDTSAKVNFADKMITFSEFATQMIGGQVRAQGMFDTVREAYQVQLAASNIDASAVSGLPVTLSGRGDITLAVNGQGNDWKNMNGLAAVTLASGQLEGVPYTKMTGLIERSGKITEIKHYDILLPSGLITAAGTIQEDKLNVKIEGQGIELTDLPFATIKNISFAGKAGFQGEITGTTTQPQLAMDFNAVNITLNQQALGQASGIFKASPSSVSVEQVTISDGVATHELSGTILLAGARPEVNLTLLTRSARAETFSRLIMPEITLTGNLEHEMTVSGPVDNLAARGRMRLSDGSLAGYLVAKAEGTYERQNGVITVNDLTINSLNTKVKLSGTVASDNSLNVAVVAENIDISRLKAEYPYPVSGIFNLTGQVTGNVLRPEARAQLTSSGVLLNGQELKNIYANVSYSDGQADIKELRFAQGQGNYVFNGAVDVKTRGIDGMLRAEGGELAGILAMANTPDRGIRGKLNGEIALSGSIENPNILLRGAIVNGKIKNYLFDSVDIDAELNNKVITINNLMAKQGADGVLVAKGQADLNGEMDFEVGGRAIDAGIITALFDTTVETKGKFSFNAQAGGATADPNVSVSLEVQNGSVANAEFDNLYGLFIYNKGSIHVNQLFLARGAYKASAYGTVPLKALNSQGRNKADITDAMDLKLRLDNADLSILPLLTKDIAWASGPTTGEIAIGGTLSQPTLDGQVAVVNGTIKLKALADPIQKVGIDIQFKGDKIEINAFDGEMGGGSYSLNGSARVNGLALDDYNITLTLARLGVNHKYFDGPLEGVLSLTSQNGKPHLYGKLMVANATVNIPAVPDSGEIDFDAGLDVEFVIGDKVRMYNPYLYDFRTAGKVKFSGTLQKPEASGRIEALRGTVKYLTNRFTIVSGSAEFTQYRSIEPIIKLQAEAKLERTTINLAINGPATAMELKLTSEPAMSQQEIMSLLTLRGGYFSKSNSSGHDSSLGRDELVSLLDAGLQMRFIAEVESTLQDTLGVDEFRLVRSSIFDTSTRGTRSNEADSQFQGYNIEIGKYLTDKFLLSYTMGLDQHNNSIGFRYDITRNIGIGGSFGGTTKSLLTVETRFAF</sequence>
<evidence type="ECO:0000259" key="5">
    <source>
        <dbReference type="Pfam" id="PF04357"/>
    </source>
</evidence>
<keyword evidence="3" id="KW-1133">Transmembrane helix</keyword>
<evidence type="ECO:0000313" key="6">
    <source>
        <dbReference type="EMBL" id="SMC38544.1"/>
    </source>
</evidence>
<evidence type="ECO:0000313" key="7">
    <source>
        <dbReference type="Proteomes" id="UP000192738"/>
    </source>
</evidence>
<evidence type="ECO:0000256" key="2">
    <source>
        <dbReference type="ARBA" id="ARBA00022692"/>
    </source>
</evidence>
<accession>A0A1W1YQW9</accession>
<organism evidence="6 7">
    <name type="scientific">Sporomusa malonica</name>
    <dbReference type="NCBI Taxonomy" id="112901"/>
    <lineage>
        <taxon>Bacteria</taxon>
        <taxon>Bacillati</taxon>
        <taxon>Bacillota</taxon>
        <taxon>Negativicutes</taxon>
        <taxon>Selenomonadales</taxon>
        <taxon>Sporomusaceae</taxon>
        <taxon>Sporomusa</taxon>
    </lineage>
</organism>
<gene>
    <name evidence="6" type="ORF">SAMN04488500_102101</name>
</gene>
<feature type="domain" description="Translocation and assembly module TamB C-terminal" evidence="5">
    <location>
        <begin position="1101"/>
        <end position="1429"/>
    </location>
</feature>
<dbReference type="OrthoDB" id="3034030at2"/>
<keyword evidence="2" id="KW-0812">Transmembrane</keyword>
<dbReference type="PANTHER" id="PTHR36985">
    <property type="entry name" value="TRANSLOCATION AND ASSEMBLY MODULE SUBUNIT TAMB"/>
    <property type="match status" value="1"/>
</dbReference>
<protein>
    <submittedName>
        <fullName evidence="6">Translocation and assembly module TamB</fullName>
    </submittedName>
</protein>
<dbReference type="EMBL" id="FWXI01000002">
    <property type="protein sequence ID" value="SMC38544.1"/>
    <property type="molecule type" value="Genomic_DNA"/>
</dbReference>
<comment type="subcellular location">
    <subcellularLocation>
        <location evidence="1">Membrane</location>
        <topology evidence="1">Single-pass membrane protein</topology>
    </subcellularLocation>
</comment>
<dbReference type="Pfam" id="PF04357">
    <property type="entry name" value="TamB"/>
    <property type="match status" value="1"/>
</dbReference>
<keyword evidence="4" id="KW-0472">Membrane</keyword>
<evidence type="ECO:0000256" key="3">
    <source>
        <dbReference type="ARBA" id="ARBA00022989"/>
    </source>
</evidence>
<dbReference type="GO" id="GO:0009306">
    <property type="term" value="P:protein secretion"/>
    <property type="evidence" value="ECO:0007669"/>
    <property type="project" value="InterPro"/>
</dbReference>
<dbReference type="Proteomes" id="UP000192738">
    <property type="component" value="Unassembled WGS sequence"/>
</dbReference>
<dbReference type="RefSeq" id="WP_084574014.1">
    <property type="nucleotide sequence ID" value="NZ_CP155572.1"/>
</dbReference>
<name>A0A1W1YQW9_9FIRM</name>
<dbReference type="InterPro" id="IPR007452">
    <property type="entry name" value="TamB_C"/>
</dbReference>
<keyword evidence="7" id="KW-1185">Reference proteome</keyword>
<evidence type="ECO:0000256" key="1">
    <source>
        <dbReference type="ARBA" id="ARBA00004167"/>
    </source>
</evidence>
<evidence type="ECO:0000256" key="4">
    <source>
        <dbReference type="ARBA" id="ARBA00023136"/>
    </source>
</evidence>
<reference evidence="6 7" key="1">
    <citation type="submission" date="2017-04" db="EMBL/GenBank/DDBJ databases">
        <authorList>
            <person name="Afonso C.L."/>
            <person name="Miller P.J."/>
            <person name="Scott M.A."/>
            <person name="Spackman E."/>
            <person name="Goraichik I."/>
            <person name="Dimitrov K.M."/>
            <person name="Suarez D.L."/>
            <person name="Swayne D.E."/>
        </authorList>
    </citation>
    <scope>NUCLEOTIDE SEQUENCE [LARGE SCALE GENOMIC DNA]</scope>
    <source>
        <strain evidence="6 7">DSM 5090</strain>
    </source>
</reference>
<dbReference type="STRING" id="112901.SAMN04488500_102101"/>
<proteinExistence type="predicted"/>
<dbReference type="GO" id="GO:0097347">
    <property type="term" value="C:TAM protein secretion complex"/>
    <property type="evidence" value="ECO:0007669"/>
    <property type="project" value="TreeGrafter"/>
</dbReference>
<dbReference type="PANTHER" id="PTHR36985:SF1">
    <property type="entry name" value="TRANSLOCATION AND ASSEMBLY MODULE SUBUNIT TAMB"/>
    <property type="match status" value="1"/>
</dbReference>
<dbReference type="GO" id="GO:0005886">
    <property type="term" value="C:plasma membrane"/>
    <property type="evidence" value="ECO:0007669"/>
    <property type="project" value="InterPro"/>
</dbReference>